<accession>A0A285JGW3</accession>
<dbReference type="GO" id="GO:0015627">
    <property type="term" value="C:type II protein secretion system complex"/>
    <property type="evidence" value="ECO:0007669"/>
    <property type="project" value="InterPro"/>
</dbReference>
<evidence type="ECO:0000256" key="6">
    <source>
        <dbReference type="ARBA" id="ARBA00022519"/>
    </source>
</evidence>
<evidence type="ECO:0000256" key="8">
    <source>
        <dbReference type="ARBA" id="ARBA00022927"/>
    </source>
</evidence>
<keyword evidence="7 11" id="KW-0812">Transmembrane</keyword>
<organism evidence="12 13">
    <name type="scientific">Arsukibacterium tuosuense</name>
    <dbReference type="NCBI Taxonomy" id="1323745"/>
    <lineage>
        <taxon>Bacteria</taxon>
        <taxon>Pseudomonadati</taxon>
        <taxon>Pseudomonadota</taxon>
        <taxon>Gammaproteobacteria</taxon>
        <taxon>Chromatiales</taxon>
        <taxon>Chromatiaceae</taxon>
        <taxon>Arsukibacterium</taxon>
    </lineage>
</organism>
<feature type="transmembrane region" description="Helical" evidence="11">
    <location>
        <begin position="7"/>
        <end position="32"/>
    </location>
</feature>
<sequence>MKYWKLTVVAVIAYLFFMLYLLPAAWVVHWLALPANIQLGQVQGTVWQGSAMVAQYQNLQLQQLRWRFNGWSLFRLAPQINITAGSIGEREQPYATASVAYSFSGLNMEQALLRIPVSQLLPLLELPLPVAATGELMVEVQQFQQGKPWCSNLAGTASWLDARLQPPTGTWLELNSIVADLRCEQGSPVLVTDGNNSLGLAVTAAVENNRLTVNGSLKPDASLPQEVHQAMQFVGRPDEQGRYTIRF</sequence>
<keyword evidence="4" id="KW-0813">Transport</keyword>
<keyword evidence="6" id="KW-0997">Cell inner membrane</keyword>
<keyword evidence="13" id="KW-1185">Reference proteome</keyword>
<evidence type="ECO:0000256" key="10">
    <source>
        <dbReference type="ARBA" id="ARBA00030772"/>
    </source>
</evidence>
<protein>
    <recommendedName>
        <fullName evidence="3">Type II secretion system protein N</fullName>
    </recommendedName>
    <alternativeName>
        <fullName evidence="10">General secretion pathway protein N</fullName>
    </alternativeName>
</protein>
<dbReference type="RefSeq" id="WP_097112765.1">
    <property type="nucleotide sequence ID" value="NZ_OBEB01000009.1"/>
</dbReference>
<gene>
    <name evidence="12" type="ORF">SAMN06297280_3574</name>
</gene>
<dbReference type="GO" id="GO:0005886">
    <property type="term" value="C:plasma membrane"/>
    <property type="evidence" value="ECO:0007669"/>
    <property type="project" value="UniProtKB-SubCell"/>
</dbReference>
<dbReference type="Pfam" id="PF01203">
    <property type="entry name" value="T2SSN"/>
    <property type="match status" value="1"/>
</dbReference>
<evidence type="ECO:0000256" key="1">
    <source>
        <dbReference type="ARBA" id="ARBA00004533"/>
    </source>
</evidence>
<evidence type="ECO:0000256" key="4">
    <source>
        <dbReference type="ARBA" id="ARBA00022448"/>
    </source>
</evidence>
<evidence type="ECO:0000256" key="2">
    <source>
        <dbReference type="ARBA" id="ARBA00007208"/>
    </source>
</evidence>
<dbReference type="GO" id="GO:0015628">
    <property type="term" value="P:protein secretion by the type II secretion system"/>
    <property type="evidence" value="ECO:0007669"/>
    <property type="project" value="InterPro"/>
</dbReference>
<evidence type="ECO:0000256" key="7">
    <source>
        <dbReference type="ARBA" id="ARBA00022692"/>
    </source>
</evidence>
<dbReference type="EMBL" id="OBEB01000009">
    <property type="protein sequence ID" value="SNY59313.1"/>
    <property type="molecule type" value="Genomic_DNA"/>
</dbReference>
<keyword evidence="8" id="KW-0653">Protein transport</keyword>
<dbReference type="Proteomes" id="UP000219353">
    <property type="component" value="Unassembled WGS sequence"/>
</dbReference>
<evidence type="ECO:0000313" key="13">
    <source>
        <dbReference type="Proteomes" id="UP000219353"/>
    </source>
</evidence>
<dbReference type="InterPro" id="IPR022792">
    <property type="entry name" value="T2SS_protein-GspN"/>
</dbReference>
<evidence type="ECO:0000256" key="11">
    <source>
        <dbReference type="SAM" id="Phobius"/>
    </source>
</evidence>
<reference evidence="13" key="1">
    <citation type="submission" date="2017-09" db="EMBL/GenBank/DDBJ databases">
        <authorList>
            <person name="Varghese N."/>
            <person name="Submissions S."/>
        </authorList>
    </citation>
    <scope>NUCLEOTIDE SEQUENCE [LARGE SCALE GENOMIC DNA]</scope>
    <source>
        <strain evidence="13">CGMCC 1.12461</strain>
    </source>
</reference>
<evidence type="ECO:0000256" key="9">
    <source>
        <dbReference type="ARBA" id="ARBA00023136"/>
    </source>
</evidence>
<evidence type="ECO:0000256" key="5">
    <source>
        <dbReference type="ARBA" id="ARBA00022475"/>
    </source>
</evidence>
<keyword evidence="11" id="KW-1133">Transmembrane helix</keyword>
<dbReference type="AlphaFoldDB" id="A0A285JGW3"/>
<evidence type="ECO:0000256" key="3">
    <source>
        <dbReference type="ARBA" id="ARBA00021563"/>
    </source>
</evidence>
<comment type="subcellular location">
    <subcellularLocation>
        <location evidence="1">Cell inner membrane</location>
    </subcellularLocation>
</comment>
<keyword evidence="9 11" id="KW-0472">Membrane</keyword>
<evidence type="ECO:0000313" key="12">
    <source>
        <dbReference type="EMBL" id="SNY59313.1"/>
    </source>
</evidence>
<keyword evidence="5" id="KW-1003">Cell membrane</keyword>
<dbReference type="OrthoDB" id="6118198at2"/>
<comment type="similarity">
    <text evidence="2">Belongs to the GSP N family.</text>
</comment>
<proteinExistence type="inferred from homology"/>
<name>A0A285JGW3_9GAMM</name>